<comment type="caution">
    <text evidence="1">The sequence shown here is derived from an EMBL/GenBank/DDBJ whole genome shotgun (WGS) entry which is preliminary data.</text>
</comment>
<evidence type="ECO:0000313" key="1">
    <source>
        <dbReference type="EMBL" id="KAH3749447.1"/>
    </source>
</evidence>
<protein>
    <submittedName>
        <fullName evidence="1">Uncharacterized protein</fullName>
    </submittedName>
</protein>
<dbReference type="EMBL" id="JAIWYP010000010">
    <property type="protein sequence ID" value="KAH3749447.1"/>
    <property type="molecule type" value="Genomic_DNA"/>
</dbReference>
<reference evidence="1" key="2">
    <citation type="submission" date="2020-11" db="EMBL/GenBank/DDBJ databases">
        <authorList>
            <person name="McCartney M.A."/>
            <person name="Auch B."/>
            <person name="Kono T."/>
            <person name="Mallez S."/>
            <person name="Becker A."/>
            <person name="Gohl D.M."/>
            <person name="Silverstein K.A.T."/>
            <person name="Koren S."/>
            <person name="Bechman K.B."/>
            <person name="Herman A."/>
            <person name="Abrahante J.E."/>
            <person name="Garbe J."/>
        </authorList>
    </citation>
    <scope>NUCLEOTIDE SEQUENCE</scope>
    <source>
        <strain evidence="1">Duluth1</strain>
        <tissue evidence="1">Whole animal</tissue>
    </source>
</reference>
<accession>A0A9D4DGY0</accession>
<dbReference type="OrthoDB" id="6155897at2759"/>
<dbReference type="Proteomes" id="UP000828390">
    <property type="component" value="Unassembled WGS sequence"/>
</dbReference>
<dbReference type="AlphaFoldDB" id="A0A9D4DGY0"/>
<evidence type="ECO:0000313" key="2">
    <source>
        <dbReference type="Proteomes" id="UP000828390"/>
    </source>
</evidence>
<reference evidence="1" key="1">
    <citation type="journal article" date="2019" name="bioRxiv">
        <title>The Genome of the Zebra Mussel, Dreissena polymorpha: A Resource for Invasive Species Research.</title>
        <authorList>
            <person name="McCartney M.A."/>
            <person name="Auch B."/>
            <person name="Kono T."/>
            <person name="Mallez S."/>
            <person name="Zhang Y."/>
            <person name="Obille A."/>
            <person name="Becker A."/>
            <person name="Abrahante J.E."/>
            <person name="Garbe J."/>
            <person name="Badalamenti J.P."/>
            <person name="Herman A."/>
            <person name="Mangelson H."/>
            <person name="Liachko I."/>
            <person name="Sullivan S."/>
            <person name="Sone E.D."/>
            <person name="Koren S."/>
            <person name="Silverstein K.A.T."/>
            <person name="Beckman K.B."/>
            <person name="Gohl D.M."/>
        </authorList>
    </citation>
    <scope>NUCLEOTIDE SEQUENCE</scope>
    <source>
        <strain evidence="1">Duluth1</strain>
        <tissue evidence="1">Whole animal</tissue>
    </source>
</reference>
<gene>
    <name evidence="1" type="ORF">DPMN_183945</name>
</gene>
<keyword evidence="2" id="KW-1185">Reference proteome</keyword>
<proteinExistence type="predicted"/>
<organism evidence="1 2">
    <name type="scientific">Dreissena polymorpha</name>
    <name type="common">Zebra mussel</name>
    <name type="synonym">Mytilus polymorpha</name>
    <dbReference type="NCBI Taxonomy" id="45954"/>
    <lineage>
        <taxon>Eukaryota</taxon>
        <taxon>Metazoa</taxon>
        <taxon>Spiralia</taxon>
        <taxon>Lophotrochozoa</taxon>
        <taxon>Mollusca</taxon>
        <taxon>Bivalvia</taxon>
        <taxon>Autobranchia</taxon>
        <taxon>Heteroconchia</taxon>
        <taxon>Euheterodonta</taxon>
        <taxon>Imparidentia</taxon>
        <taxon>Neoheterodontei</taxon>
        <taxon>Myida</taxon>
        <taxon>Dreissenoidea</taxon>
        <taxon>Dreissenidae</taxon>
        <taxon>Dreissena</taxon>
    </lineage>
</organism>
<sequence>MMHCSCYGQPVTARGDGTRVMLPSSSYADTKLEQNQMAGYLTLLGNMVNQQTFVQTNGAALIGELLQKIMIVKRLLAVTIKCICLRLPLSAHNKSSGLGHGL</sequence>
<name>A0A9D4DGY0_DREPO</name>